<accession>A0A0R3WTY5</accession>
<organism evidence="1">
    <name type="scientific">Hydatigena taeniaeformis</name>
    <name type="common">Feline tapeworm</name>
    <name type="synonym">Taenia taeniaeformis</name>
    <dbReference type="NCBI Taxonomy" id="6205"/>
    <lineage>
        <taxon>Eukaryota</taxon>
        <taxon>Metazoa</taxon>
        <taxon>Spiralia</taxon>
        <taxon>Lophotrochozoa</taxon>
        <taxon>Platyhelminthes</taxon>
        <taxon>Cestoda</taxon>
        <taxon>Eucestoda</taxon>
        <taxon>Cyclophyllidea</taxon>
        <taxon>Taeniidae</taxon>
        <taxon>Hydatigera</taxon>
    </lineage>
</organism>
<reference evidence="1" key="1">
    <citation type="submission" date="2017-02" db="UniProtKB">
        <authorList>
            <consortium name="WormBaseParasite"/>
        </authorList>
    </citation>
    <scope>IDENTIFICATION</scope>
</reference>
<name>A0A0R3WTY5_HYDTA</name>
<sequence>LWGSRVVAVSNGTTPTMYFRFPNGSAIELQIGDSASHALEIRDNKCYANQKMVGEPCELSEVRSVSARRQRPEDLILSWLTFSSCVHVVGSANITLFKIDRDSLLQVKKGKLPFSTTYLIPDCTLPDYGPEYLVRDENSGVTKFLGNFPRNKSEENTAYQWCRPTQCLVVTVDWTQGVWAATCGGTVSKSASSNSSKVHTSTPAICTSYFHHDMLCWLYLVRSSRDHFLSYHGKAHGHKCISAYKVSPSFGRRRRQLACHHTTGGDDVRSGR</sequence>
<proteinExistence type="predicted"/>
<evidence type="ECO:0000313" key="1">
    <source>
        <dbReference type="WBParaSite" id="TTAC_0000422501-mRNA-1"/>
    </source>
</evidence>
<dbReference type="WBParaSite" id="TTAC_0000422501-mRNA-1">
    <property type="protein sequence ID" value="TTAC_0000422501-mRNA-1"/>
    <property type="gene ID" value="TTAC_0000422501"/>
</dbReference>
<protein>
    <submittedName>
        <fullName evidence="1">DUF5727 domain-containing protein</fullName>
    </submittedName>
</protein>
<dbReference type="AlphaFoldDB" id="A0A0R3WTY5"/>